<evidence type="ECO:0000256" key="4">
    <source>
        <dbReference type="ARBA" id="ARBA00012753"/>
    </source>
</evidence>
<evidence type="ECO:0000256" key="5">
    <source>
        <dbReference type="ARBA" id="ARBA00022576"/>
    </source>
</evidence>
<organism evidence="14">
    <name type="scientific">Oppiella nova</name>
    <dbReference type="NCBI Taxonomy" id="334625"/>
    <lineage>
        <taxon>Eukaryota</taxon>
        <taxon>Metazoa</taxon>
        <taxon>Ecdysozoa</taxon>
        <taxon>Arthropoda</taxon>
        <taxon>Chelicerata</taxon>
        <taxon>Arachnida</taxon>
        <taxon>Acari</taxon>
        <taxon>Acariformes</taxon>
        <taxon>Sarcoptiformes</taxon>
        <taxon>Oribatida</taxon>
        <taxon>Brachypylina</taxon>
        <taxon>Oppioidea</taxon>
        <taxon>Oppiidae</taxon>
        <taxon>Oppiella</taxon>
    </lineage>
</organism>
<dbReference type="GO" id="GO:0004069">
    <property type="term" value="F:L-aspartate:2-oxoglutarate aminotransferase activity"/>
    <property type="evidence" value="ECO:0007669"/>
    <property type="project" value="UniProtKB-EC"/>
</dbReference>
<evidence type="ECO:0000256" key="9">
    <source>
        <dbReference type="ARBA" id="ARBA00041257"/>
    </source>
</evidence>
<evidence type="ECO:0000256" key="11">
    <source>
        <dbReference type="ARBA" id="ARBA00042867"/>
    </source>
</evidence>
<name>A0A7R9M356_9ACAR</name>
<proteinExistence type="inferred from homology"/>
<evidence type="ECO:0000256" key="1">
    <source>
        <dbReference type="ARBA" id="ARBA00001933"/>
    </source>
</evidence>
<evidence type="ECO:0000256" key="3">
    <source>
        <dbReference type="ARBA" id="ARBA00011738"/>
    </source>
</evidence>
<evidence type="ECO:0000256" key="12">
    <source>
        <dbReference type="ARBA" id="ARBA00042891"/>
    </source>
</evidence>
<comment type="subunit">
    <text evidence="3">Homodimer.</text>
</comment>
<dbReference type="GO" id="GO:0030170">
    <property type="term" value="F:pyridoxal phosphate binding"/>
    <property type="evidence" value="ECO:0007669"/>
    <property type="project" value="InterPro"/>
</dbReference>
<dbReference type="EC" id="2.6.1.1" evidence="4"/>
<dbReference type="EMBL" id="OC920550">
    <property type="protein sequence ID" value="CAD7652588.1"/>
    <property type="molecule type" value="Genomic_DNA"/>
</dbReference>
<dbReference type="InterPro" id="IPR015421">
    <property type="entry name" value="PyrdxlP-dep_Trfase_major"/>
</dbReference>
<dbReference type="Gene3D" id="3.40.640.10">
    <property type="entry name" value="Type I PLP-dependent aspartate aminotransferase-like (Major domain)"/>
    <property type="match status" value="1"/>
</dbReference>
<dbReference type="Pfam" id="PF00155">
    <property type="entry name" value="Aminotran_1_2"/>
    <property type="match status" value="1"/>
</dbReference>
<dbReference type="PANTHER" id="PTHR11879">
    <property type="entry name" value="ASPARTATE AMINOTRANSFERASE"/>
    <property type="match status" value="1"/>
</dbReference>
<keyword evidence="5" id="KW-0032">Aminotransferase</keyword>
<dbReference type="PRINTS" id="PR00799">
    <property type="entry name" value="TRANSAMINASE"/>
</dbReference>
<dbReference type="InterPro" id="IPR000796">
    <property type="entry name" value="Asp_trans"/>
</dbReference>
<evidence type="ECO:0000256" key="6">
    <source>
        <dbReference type="ARBA" id="ARBA00022679"/>
    </source>
</evidence>
<evidence type="ECO:0000256" key="2">
    <source>
        <dbReference type="ARBA" id="ARBA00007441"/>
    </source>
</evidence>
<keyword evidence="15" id="KW-1185">Reference proteome</keyword>
<evidence type="ECO:0000256" key="8">
    <source>
        <dbReference type="ARBA" id="ARBA00040891"/>
    </source>
</evidence>
<comment type="cofactor">
    <cofactor evidence="1">
        <name>pyridoxal 5'-phosphate</name>
        <dbReference type="ChEBI" id="CHEBI:597326"/>
    </cofactor>
</comment>
<protein>
    <recommendedName>
        <fullName evidence="8">Aspartate aminotransferase, mitochondrial</fullName>
        <ecNumber evidence="4">2.6.1.1</ecNumber>
    </recommendedName>
    <alternativeName>
        <fullName evidence="9">Kynurenine aminotransferase 4</fullName>
    </alternativeName>
    <alternativeName>
        <fullName evidence="12">Kynurenine aminotransferase IV</fullName>
    </alternativeName>
    <alternativeName>
        <fullName evidence="11">Kynurenine--oxoglutarate transaminase 4</fullName>
    </alternativeName>
    <alternativeName>
        <fullName evidence="10">Kynurenine--oxoglutarate transaminase IV</fullName>
    </alternativeName>
</protein>
<evidence type="ECO:0000256" key="7">
    <source>
        <dbReference type="ARBA" id="ARBA00022898"/>
    </source>
</evidence>
<dbReference type="PANTHER" id="PTHR11879:SF22">
    <property type="entry name" value="ASPARTATE AMINOTRANSFERASE, MITOCHONDRIAL"/>
    <property type="match status" value="1"/>
</dbReference>
<dbReference type="Proteomes" id="UP000728032">
    <property type="component" value="Unassembled WGS sequence"/>
</dbReference>
<dbReference type="SUPFAM" id="SSF53383">
    <property type="entry name" value="PLP-dependent transferases"/>
    <property type="match status" value="1"/>
</dbReference>
<evidence type="ECO:0000259" key="13">
    <source>
        <dbReference type="Pfam" id="PF00155"/>
    </source>
</evidence>
<dbReference type="Gene3D" id="3.90.1150.10">
    <property type="entry name" value="Aspartate Aminotransferase, domain 1"/>
    <property type="match status" value="1"/>
</dbReference>
<accession>A0A7R9M356</accession>
<dbReference type="InterPro" id="IPR015424">
    <property type="entry name" value="PyrdxlP-dep_Trfase"/>
</dbReference>
<dbReference type="InterPro" id="IPR015422">
    <property type="entry name" value="PyrdxlP-dep_Trfase_small"/>
</dbReference>
<dbReference type="InterPro" id="IPR004839">
    <property type="entry name" value="Aminotransferase_I/II_large"/>
</dbReference>
<dbReference type="AlphaFoldDB" id="A0A7R9M356"/>
<dbReference type="GO" id="GO:0005739">
    <property type="term" value="C:mitochondrion"/>
    <property type="evidence" value="ECO:0007669"/>
    <property type="project" value="TreeGrafter"/>
</dbReference>
<dbReference type="EMBL" id="CAJPVJ010005725">
    <property type="protein sequence ID" value="CAG2169775.1"/>
    <property type="molecule type" value="Genomic_DNA"/>
</dbReference>
<dbReference type="OrthoDB" id="6752799at2759"/>
<feature type="domain" description="Aminotransferase class I/classII large" evidence="13">
    <location>
        <begin position="2"/>
        <end position="198"/>
    </location>
</feature>
<evidence type="ECO:0000313" key="15">
    <source>
        <dbReference type="Proteomes" id="UP000728032"/>
    </source>
</evidence>
<keyword evidence="6" id="KW-0808">Transferase</keyword>
<gene>
    <name evidence="14" type="ORF">ONB1V03_LOCUS9249</name>
</gene>
<reference evidence="14" key="1">
    <citation type="submission" date="2020-11" db="EMBL/GenBank/DDBJ databases">
        <authorList>
            <person name="Tran Van P."/>
        </authorList>
    </citation>
    <scope>NUCLEOTIDE SEQUENCE</scope>
</reference>
<dbReference type="GO" id="GO:0006533">
    <property type="term" value="P:L-aspartate catabolic process"/>
    <property type="evidence" value="ECO:0007669"/>
    <property type="project" value="TreeGrafter"/>
</dbReference>
<keyword evidence="7" id="KW-0663">Pyridoxal phosphate</keyword>
<evidence type="ECO:0000313" key="14">
    <source>
        <dbReference type="EMBL" id="CAD7652588.1"/>
    </source>
</evidence>
<sequence length="205" mass="23675">MIDIMKRRNLFAFLDCAYQGFASGSVEEDSRVVKLFAERMNQVMIALTFAKNMGLYGERIGALSVVCRSAQEADNVLTQLKRIIRPIYSHPPNWGARLVTLLLNDHHLKTEWFNDVKNMQMRISDMRSQLVRELNRLSNGKYSWDFILQQKGMYCFTGFTEQQSIQLRQEFAVYIATDGRINIAAINDQNIKQIANAIHSVKTNY</sequence>
<evidence type="ECO:0000256" key="10">
    <source>
        <dbReference type="ARBA" id="ARBA00041746"/>
    </source>
</evidence>
<comment type="similarity">
    <text evidence="2">Belongs to the class-I pyridoxal-phosphate-dependent aminotransferase family.</text>
</comment>